<evidence type="ECO:0000256" key="7">
    <source>
        <dbReference type="SAM" id="Phobius"/>
    </source>
</evidence>
<feature type="domain" description="EamA" evidence="8">
    <location>
        <begin position="154"/>
        <end position="296"/>
    </location>
</feature>
<gene>
    <name evidence="9" type="ORF">BBF96_03740</name>
</gene>
<feature type="transmembrane region" description="Helical" evidence="7">
    <location>
        <begin position="278"/>
        <end position="298"/>
    </location>
</feature>
<dbReference type="AlphaFoldDB" id="A0A3S9SWB5"/>
<feature type="transmembrane region" description="Helical" evidence="7">
    <location>
        <begin position="149"/>
        <end position="172"/>
    </location>
</feature>
<evidence type="ECO:0000256" key="2">
    <source>
        <dbReference type="ARBA" id="ARBA00007362"/>
    </source>
</evidence>
<evidence type="ECO:0000313" key="9">
    <source>
        <dbReference type="EMBL" id="AZR72574.1"/>
    </source>
</evidence>
<dbReference type="RefSeq" id="WP_127015903.1">
    <property type="nucleotide sequence ID" value="NZ_CP016379.1"/>
</dbReference>
<keyword evidence="3" id="KW-1003">Cell membrane</keyword>
<dbReference type="KEGG" id="aft:BBF96_03740"/>
<dbReference type="PANTHER" id="PTHR32322:SF18">
    <property type="entry name" value="S-ADENOSYLMETHIONINE_S-ADENOSYLHOMOCYSTEINE TRANSPORTER"/>
    <property type="match status" value="1"/>
</dbReference>
<dbReference type="OrthoDB" id="37139at2"/>
<accession>A0A3S9SWB5</accession>
<evidence type="ECO:0000256" key="1">
    <source>
        <dbReference type="ARBA" id="ARBA00004651"/>
    </source>
</evidence>
<evidence type="ECO:0000256" key="3">
    <source>
        <dbReference type="ARBA" id="ARBA00022475"/>
    </source>
</evidence>
<keyword evidence="10" id="KW-1185">Reference proteome</keyword>
<organism evidence="9 10">
    <name type="scientific">Anoxybacter fermentans</name>
    <dbReference type="NCBI Taxonomy" id="1323375"/>
    <lineage>
        <taxon>Bacteria</taxon>
        <taxon>Bacillati</taxon>
        <taxon>Bacillota</taxon>
        <taxon>Clostridia</taxon>
        <taxon>Halanaerobiales</taxon>
        <taxon>Anoxybacter</taxon>
    </lineage>
</organism>
<evidence type="ECO:0000256" key="5">
    <source>
        <dbReference type="ARBA" id="ARBA00022989"/>
    </source>
</evidence>
<dbReference type="InterPro" id="IPR050638">
    <property type="entry name" value="AA-Vitamin_Transporters"/>
</dbReference>
<feature type="transmembrane region" description="Helical" evidence="7">
    <location>
        <begin position="125"/>
        <end position="143"/>
    </location>
</feature>
<feature type="transmembrane region" description="Helical" evidence="7">
    <location>
        <begin position="254"/>
        <end position="272"/>
    </location>
</feature>
<comment type="subcellular location">
    <subcellularLocation>
        <location evidence="1">Cell membrane</location>
        <topology evidence="1">Multi-pass membrane protein</topology>
    </subcellularLocation>
</comment>
<evidence type="ECO:0000256" key="4">
    <source>
        <dbReference type="ARBA" id="ARBA00022692"/>
    </source>
</evidence>
<keyword evidence="5 7" id="KW-1133">Transmembrane helix</keyword>
<feature type="transmembrane region" description="Helical" evidence="7">
    <location>
        <begin position="184"/>
        <end position="203"/>
    </location>
</feature>
<sequence length="307" mass="33830">MHKQSDLMPILAGIIVSFIFGLSFTFTAQALDEIAPMHLLGYRFAFAALGLTVLQFTGLIKINFRGKRLGTLMILALFQPVIYFIFETIGIKMTSASEGGMIIATIPVVVTFLSAIFLKERPTIFQVGSIILSVSGVMFIVWMKGTSDTGGNIIGLLFLFGAVIAAGIYNILSRKLSISFMPIEITFMMMWFGAITFNAIAIIQHFAAGEINQYFYPLSNGKVLLSVFYLGILSSIGAFFLVNYMLSRMEASRSAVFSNLTTVVAIIAGVLFRGDSFYWYHAVGSLLIILGVYGTNYFSARKEQYRG</sequence>
<dbReference type="InterPro" id="IPR000620">
    <property type="entry name" value="EamA_dom"/>
</dbReference>
<keyword evidence="6 7" id="KW-0472">Membrane</keyword>
<proteinExistence type="inferred from homology"/>
<evidence type="ECO:0000259" key="8">
    <source>
        <dbReference type="Pfam" id="PF00892"/>
    </source>
</evidence>
<dbReference type="Gene3D" id="1.10.3730.20">
    <property type="match status" value="1"/>
</dbReference>
<keyword evidence="4 7" id="KW-0812">Transmembrane</keyword>
<name>A0A3S9SWB5_9FIRM</name>
<feature type="transmembrane region" description="Helical" evidence="7">
    <location>
        <begin position="40"/>
        <end position="60"/>
    </location>
</feature>
<dbReference type="PANTHER" id="PTHR32322">
    <property type="entry name" value="INNER MEMBRANE TRANSPORTER"/>
    <property type="match status" value="1"/>
</dbReference>
<protein>
    <submittedName>
        <fullName evidence="9">Permease</fullName>
    </submittedName>
</protein>
<feature type="transmembrane region" description="Helical" evidence="7">
    <location>
        <begin position="72"/>
        <end position="93"/>
    </location>
</feature>
<dbReference type="GO" id="GO:0005886">
    <property type="term" value="C:plasma membrane"/>
    <property type="evidence" value="ECO:0007669"/>
    <property type="project" value="UniProtKB-SubCell"/>
</dbReference>
<dbReference type="InterPro" id="IPR037185">
    <property type="entry name" value="EmrE-like"/>
</dbReference>
<dbReference type="Proteomes" id="UP000267250">
    <property type="component" value="Chromosome"/>
</dbReference>
<comment type="similarity">
    <text evidence="2">Belongs to the EamA transporter family.</text>
</comment>
<dbReference type="EMBL" id="CP016379">
    <property type="protein sequence ID" value="AZR72574.1"/>
    <property type="molecule type" value="Genomic_DNA"/>
</dbReference>
<evidence type="ECO:0000256" key="6">
    <source>
        <dbReference type="ARBA" id="ARBA00023136"/>
    </source>
</evidence>
<dbReference type="SUPFAM" id="SSF103481">
    <property type="entry name" value="Multidrug resistance efflux transporter EmrE"/>
    <property type="match status" value="2"/>
</dbReference>
<dbReference type="Pfam" id="PF00892">
    <property type="entry name" value="EamA"/>
    <property type="match status" value="2"/>
</dbReference>
<feature type="transmembrane region" description="Helical" evidence="7">
    <location>
        <begin position="99"/>
        <end position="118"/>
    </location>
</feature>
<evidence type="ECO:0000313" key="10">
    <source>
        <dbReference type="Proteomes" id="UP000267250"/>
    </source>
</evidence>
<feature type="domain" description="EamA" evidence="8">
    <location>
        <begin position="9"/>
        <end position="141"/>
    </location>
</feature>
<feature type="transmembrane region" description="Helical" evidence="7">
    <location>
        <begin position="223"/>
        <end position="242"/>
    </location>
</feature>
<reference evidence="9 10" key="1">
    <citation type="submission" date="2016-07" db="EMBL/GenBank/DDBJ databases">
        <title>Genome and transcriptome analysis of iron-reducing fermentative bacteria Anoxybacter fermentans.</title>
        <authorList>
            <person name="Zeng X."/>
            <person name="Shao Z."/>
        </authorList>
    </citation>
    <scope>NUCLEOTIDE SEQUENCE [LARGE SCALE GENOMIC DNA]</scope>
    <source>
        <strain evidence="9 10">DY22613</strain>
    </source>
</reference>